<dbReference type="InterPro" id="IPR023149">
    <property type="entry name" value="Trans_acon_MeTrfase_C"/>
</dbReference>
<dbReference type="Pfam" id="PF13649">
    <property type="entry name" value="Methyltransf_25"/>
    <property type="match status" value="1"/>
</dbReference>
<accession>A0A8H4PDL3</accession>
<dbReference type="NCBIfam" id="NF002463">
    <property type="entry name" value="PRK01683.1"/>
    <property type="match status" value="1"/>
</dbReference>
<reference evidence="4 5" key="1">
    <citation type="submission" date="2020-01" db="EMBL/GenBank/DDBJ databases">
        <title>Identification and distribution of gene clusters putatively required for synthesis of sphingolipid metabolism inhibitors in phylogenetically diverse species of the filamentous fungus Fusarium.</title>
        <authorList>
            <person name="Kim H.-S."/>
            <person name="Busman M."/>
            <person name="Brown D.W."/>
            <person name="Divon H."/>
            <person name="Uhlig S."/>
            <person name="Proctor R.H."/>
        </authorList>
    </citation>
    <scope>NUCLEOTIDE SEQUENCE [LARGE SCALE GENOMIC DNA]</scope>
    <source>
        <strain evidence="4 5">NRRL 20459</strain>
    </source>
</reference>
<dbReference type="GO" id="GO:0030798">
    <property type="term" value="F:trans-aconitate 2-methyltransferase activity"/>
    <property type="evidence" value="ECO:0007669"/>
    <property type="project" value="InterPro"/>
</dbReference>
<dbReference type="EMBL" id="JAADYS010001015">
    <property type="protein sequence ID" value="KAF4465571.1"/>
    <property type="molecule type" value="Genomic_DNA"/>
</dbReference>
<sequence length="303" mass="33921">MSHVARITPTKALSTGRPLLRSHLQHPSLSKTYQTRTMASATKDTWSANQYSKFLNERTRPAVELLRRVPLAEPKRVIDLGCGPGNSTAVLADRYPNANLSGIDSSPDMIQKAKTTLPDVPFDVADLATFKADGPVDLLFSNAVFQWLPGESRIQILSRLIEQLSAGGSLAFQVPFNLSEPSHESMRETAFTPNTPWVETFKRTNPVRDEFPSPVELYDGLKPLCSELDIWKTTYYHVLESHEAIVEWVKGTGLRPFIDPLSDSVRKEFLQSYLAKLKDAYPIQHDGKVLLPYPRLFVVATKA</sequence>
<evidence type="ECO:0000313" key="4">
    <source>
        <dbReference type="EMBL" id="KAF4465571.1"/>
    </source>
</evidence>
<dbReference type="CDD" id="cd02440">
    <property type="entry name" value="AdoMet_MTases"/>
    <property type="match status" value="1"/>
</dbReference>
<dbReference type="InterPro" id="IPR029063">
    <property type="entry name" value="SAM-dependent_MTases_sf"/>
</dbReference>
<evidence type="ECO:0000256" key="2">
    <source>
        <dbReference type="ARBA" id="ARBA00022679"/>
    </source>
</evidence>
<dbReference type="OrthoDB" id="66144at2759"/>
<dbReference type="InterPro" id="IPR041698">
    <property type="entry name" value="Methyltransf_25"/>
</dbReference>
<proteinExistence type="predicted"/>
<keyword evidence="5" id="KW-1185">Reference proteome</keyword>
<dbReference type="PANTHER" id="PTHR43861:SF1">
    <property type="entry name" value="TRANS-ACONITATE 2-METHYLTRANSFERASE"/>
    <property type="match status" value="1"/>
</dbReference>
<keyword evidence="2 4" id="KW-0808">Transferase</keyword>
<dbReference type="Gene3D" id="1.10.150.290">
    <property type="entry name" value="S-adenosyl-L-methionine-dependent methyltransferases"/>
    <property type="match status" value="1"/>
</dbReference>
<gene>
    <name evidence="4" type="ORF">FALBO_7591</name>
</gene>
<dbReference type="GO" id="GO:0032259">
    <property type="term" value="P:methylation"/>
    <property type="evidence" value="ECO:0007669"/>
    <property type="project" value="UniProtKB-KW"/>
</dbReference>
<keyword evidence="1 4" id="KW-0489">Methyltransferase</keyword>
<evidence type="ECO:0000256" key="1">
    <source>
        <dbReference type="ARBA" id="ARBA00022603"/>
    </source>
</evidence>
<evidence type="ECO:0000313" key="5">
    <source>
        <dbReference type="Proteomes" id="UP000554235"/>
    </source>
</evidence>
<dbReference type="PANTHER" id="PTHR43861">
    <property type="entry name" value="TRANS-ACONITATE 2-METHYLTRANSFERASE-RELATED"/>
    <property type="match status" value="1"/>
</dbReference>
<protein>
    <submittedName>
        <fullName evidence="4">Trans-aconitate 2-methyltransferase</fullName>
    </submittedName>
</protein>
<evidence type="ECO:0000259" key="3">
    <source>
        <dbReference type="Pfam" id="PF13649"/>
    </source>
</evidence>
<organism evidence="4 5">
    <name type="scientific">Fusarium albosuccineum</name>
    <dbReference type="NCBI Taxonomy" id="1237068"/>
    <lineage>
        <taxon>Eukaryota</taxon>
        <taxon>Fungi</taxon>
        <taxon>Dikarya</taxon>
        <taxon>Ascomycota</taxon>
        <taxon>Pezizomycotina</taxon>
        <taxon>Sordariomycetes</taxon>
        <taxon>Hypocreomycetidae</taxon>
        <taxon>Hypocreales</taxon>
        <taxon>Nectriaceae</taxon>
        <taxon>Fusarium</taxon>
        <taxon>Fusarium decemcellulare species complex</taxon>
    </lineage>
</organism>
<dbReference type="Proteomes" id="UP000554235">
    <property type="component" value="Unassembled WGS sequence"/>
</dbReference>
<feature type="domain" description="Methyltransferase" evidence="3">
    <location>
        <begin position="77"/>
        <end position="168"/>
    </location>
</feature>
<dbReference type="Gene3D" id="3.40.50.150">
    <property type="entry name" value="Vaccinia Virus protein VP39"/>
    <property type="match status" value="1"/>
</dbReference>
<name>A0A8H4PDL3_9HYPO</name>
<dbReference type="AlphaFoldDB" id="A0A8H4PDL3"/>
<comment type="caution">
    <text evidence="4">The sequence shown here is derived from an EMBL/GenBank/DDBJ whole genome shotgun (WGS) entry which is preliminary data.</text>
</comment>
<dbReference type="SUPFAM" id="SSF53335">
    <property type="entry name" value="S-adenosyl-L-methionine-dependent methyltransferases"/>
    <property type="match status" value="1"/>
</dbReference>